<feature type="compositionally biased region" description="Polar residues" evidence="1">
    <location>
        <begin position="72"/>
        <end position="92"/>
    </location>
</feature>
<feature type="compositionally biased region" description="Low complexity" evidence="1">
    <location>
        <begin position="124"/>
        <end position="142"/>
    </location>
</feature>
<feature type="compositionally biased region" description="Polar residues" evidence="1">
    <location>
        <begin position="616"/>
        <end position="627"/>
    </location>
</feature>
<feature type="compositionally biased region" description="Polar residues" evidence="1">
    <location>
        <begin position="422"/>
        <end position="434"/>
    </location>
</feature>
<feature type="compositionally biased region" description="Polar residues" evidence="1">
    <location>
        <begin position="392"/>
        <end position="404"/>
    </location>
</feature>
<feature type="region of interest" description="Disordered" evidence="1">
    <location>
        <begin position="574"/>
        <end position="649"/>
    </location>
</feature>
<evidence type="ECO:0000256" key="1">
    <source>
        <dbReference type="SAM" id="MobiDB-lite"/>
    </source>
</evidence>
<feature type="region of interest" description="Disordered" evidence="1">
    <location>
        <begin position="392"/>
        <end position="492"/>
    </location>
</feature>
<proteinExistence type="predicted"/>
<feature type="compositionally biased region" description="Low complexity" evidence="1">
    <location>
        <begin position="440"/>
        <end position="457"/>
    </location>
</feature>
<feature type="region of interest" description="Disordered" evidence="1">
    <location>
        <begin position="1"/>
        <end position="95"/>
    </location>
</feature>
<accession>A0ABR2IVK7</accession>
<feature type="compositionally biased region" description="Low complexity" evidence="1">
    <location>
        <begin position="574"/>
        <end position="584"/>
    </location>
</feature>
<comment type="caution">
    <text evidence="2">The sequence shown here is derived from an EMBL/GenBank/DDBJ whole genome shotgun (WGS) entry which is preliminary data.</text>
</comment>
<dbReference type="Proteomes" id="UP001390339">
    <property type="component" value="Unassembled WGS sequence"/>
</dbReference>
<feature type="compositionally biased region" description="Polar residues" evidence="1">
    <location>
        <begin position="7"/>
        <end position="22"/>
    </location>
</feature>
<sequence>MAPPAARSTSNQNAGSISSTSLMPAGVDGESRPRNRRGPSANDAASNPLASRSSPRDSPAPSRGISPLPATRLSTTKLADSGRSSPVTSSFSKGLLDGQWAPTWASMQELASSILTGGESGYNSEASRPNSRSASSSRQKSAWKTLGANGNKSSGRNLPDSWGPAPPTRSGRPKAADIAAGSLAEREAALKARKTASVLESYEGVNGGLDVAGKFKRRNSDENLAGMRNEEVVEDQLVYLHHVLPTDTYAGLILRYRCQDHAFRKTNGLWSRDNIQVRKHLMIPVDACEIKGRPCEPPNYFNQKVDHLATTPQPESSIQSGMADGWGSEHPVREDFFNPQNAKSQSLPEEEQPWTHVRWVKIDGVDNAVEIVRVPRQAVGFFPPRRKKSIRTVSAFSSPRQSLDLSRGVTGGSSEPAVDSPGNWSSRRQSSISGAQRPAAGSLGASSSNGRSRGNSLVGPSDGAPAWMRRPGGVGTMGRSTRAPGPAKDSLNTWVNKRLPKGFNIDSMPSMSVMGSESAHWGFNNTKGDETTGIVESPFEDGRDASAMNAKQGMGLEQAAATVETWLRGAWAKRPSTPRLSSTRRPAEDLDLIELTDTNSDDGGPRTPLRMPEANLLNSGYFGTTARNDGEGTIRGRSTTSAVKGKKDD</sequence>
<feature type="region of interest" description="Disordered" evidence="1">
    <location>
        <begin position="116"/>
        <end position="177"/>
    </location>
</feature>
<protein>
    <submittedName>
        <fullName evidence="2">Carbohydrate-binding module family 50 protein</fullName>
    </submittedName>
</protein>
<name>A0ABR2IVK7_9PEZI</name>
<reference evidence="2 3" key="1">
    <citation type="journal article" date="2024" name="IMA Fungus">
        <title>Apiospora arundinis, a panoply of carbohydrate-active enzymes and secondary metabolites.</title>
        <authorList>
            <person name="Sorensen T."/>
            <person name="Petersen C."/>
            <person name="Muurmann A.T."/>
            <person name="Christiansen J.V."/>
            <person name="Brundto M.L."/>
            <person name="Overgaard C.K."/>
            <person name="Boysen A.T."/>
            <person name="Wollenberg R.D."/>
            <person name="Larsen T.O."/>
            <person name="Sorensen J.L."/>
            <person name="Nielsen K.L."/>
            <person name="Sondergaard T.E."/>
        </authorList>
    </citation>
    <scope>NUCLEOTIDE SEQUENCE [LARGE SCALE GENOMIC DNA]</scope>
    <source>
        <strain evidence="2 3">AAU 773</strain>
    </source>
</reference>
<gene>
    <name evidence="2" type="ORF">PGQ11_007228</name>
</gene>
<dbReference type="EMBL" id="JAPCWZ010000004">
    <property type="protein sequence ID" value="KAK8868650.1"/>
    <property type="molecule type" value="Genomic_DNA"/>
</dbReference>
<organism evidence="2 3">
    <name type="scientific">Apiospora arundinis</name>
    <dbReference type="NCBI Taxonomy" id="335852"/>
    <lineage>
        <taxon>Eukaryota</taxon>
        <taxon>Fungi</taxon>
        <taxon>Dikarya</taxon>
        <taxon>Ascomycota</taxon>
        <taxon>Pezizomycotina</taxon>
        <taxon>Sordariomycetes</taxon>
        <taxon>Xylariomycetidae</taxon>
        <taxon>Amphisphaeriales</taxon>
        <taxon>Apiosporaceae</taxon>
        <taxon>Apiospora</taxon>
    </lineage>
</organism>
<dbReference type="Gene3D" id="3.10.350.10">
    <property type="entry name" value="LysM domain"/>
    <property type="match status" value="1"/>
</dbReference>
<evidence type="ECO:0000313" key="3">
    <source>
        <dbReference type="Proteomes" id="UP001390339"/>
    </source>
</evidence>
<dbReference type="InterPro" id="IPR036779">
    <property type="entry name" value="LysM_dom_sf"/>
</dbReference>
<evidence type="ECO:0000313" key="2">
    <source>
        <dbReference type="EMBL" id="KAK8868650.1"/>
    </source>
</evidence>
<feature type="compositionally biased region" description="Low complexity" evidence="1">
    <location>
        <begin position="50"/>
        <end position="63"/>
    </location>
</feature>
<keyword evidence="3" id="KW-1185">Reference proteome</keyword>